<organism evidence="2 3">
    <name type="scientific">Citrus x changshan-huyou</name>
    <dbReference type="NCBI Taxonomy" id="2935761"/>
    <lineage>
        <taxon>Eukaryota</taxon>
        <taxon>Viridiplantae</taxon>
        <taxon>Streptophyta</taxon>
        <taxon>Embryophyta</taxon>
        <taxon>Tracheophyta</taxon>
        <taxon>Spermatophyta</taxon>
        <taxon>Magnoliopsida</taxon>
        <taxon>eudicotyledons</taxon>
        <taxon>Gunneridae</taxon>
        <taxon>Pentapetalae</taxon>
        <taxon>rosids</taxon>
        <taxon>malvids</taxon>
        <taxon>Sapindales</taxon>
        <taxon>Rutaceae</taxon>
        <taxon>Aurantioideae</taxon>
        <taxon>Citrus</taxon>
    </lineage>
</organism>
<dbReference type="EMBL" id="JBCGBO010000024">
    <property type="protein sequence ID" value="KAK9180962.1"/>
    <property type="molecule type" value="Genomic_DNA"/>
</dbReference>
<proteinExistence type="predicted"/>
<accession>A0AAP0LMW0</accession>
<reference evidence="2 3" key="1">
    <citation type="submission" date="2024-05" db="EMBL/GenBank/DDBJ databases">
        <title>Haplotype-resolved chromosome-level genome assembly of Huyou (Citrus changshanensis).</title>
        <authorList>
            <person name="Miao C."/>
            <person name="Chen W."/>
            <person name="Wu Y."/>
            <person name="Wang L."/>
            <person name="Zhao S."/>
            <person name="Grierson D."/>
            <person name="Xu C."/>
            <person name="Chen K."/>
        </authorList>
    </citation>
    <scope>NUCLEOTIDE SEQUENCE [LARGE SCALE GENOMIC DNA]</scope>
    <source>
        <strain evidence="2">01-14</strain>
        <tissue evidence="2">Leaf</tissue>
    </source>
</reference>
<evidence type="ECO:0000313" key="3">
    <source>
        <dbReference type="Proteomes" id="UP001428341"/>
    </source>
</evidence>
<protein>
    <submittedName>
        <fullName evidence="2">Uncharacterized protein</fullName>
    </submittedName>
</protein>
<dbReference type="Proteomes" id="UP001428341">
    <property type="component" value="Unassembled WGS sequence"/>
</dbReference>
<sequence>MRDASLAVVSSSNDSRDTLSGSDDNYYEYDYSSAGECSEIYGKSILSSDDDEQLKAISWFQRYMSISEKLTHVLHCRF</sequence>
<comment type="caution">
    <text evidence="2">The sequence shown here is derived from an EMBL/GenBank/DDBJ whole genome shotgun (WGS) entry which is preliminary data.</text>
</comment>
<dbReference type="AlphaFoldDB" id="A0AAP0LMW0"/>
<keyword evidence="3" id="KW-1185">Reference proteome</keyword>
<feature type="region of interest" description="Disordered" evidence="1">
    <location>
        <begin position="1"/>
        <end position="23"/>
    </location>
</feature>
<evidence type="ECO:0000313" key="2">
    <source>
        <dbReference type="EMBL" id="KAK9180962.1"/>
    </source>
</evidence>
<name>A0AAP0LMW0_9ROSI</name>
<gene>
    <name evidence="2" type="ORF">WN944_024098</name>
</gene>
<evidence type="ECO:0000256" key="1">
    <source>
        <dbReference type="SAM" id="MobiDB-lite"/>
    </source>
</evidence>